<reference evidence="2" key="1">
    <citation type="submission" date="2016-12" db="EMBL/GenBank/DDBJ databases">
        <authorList>
            <person name="Moulin L."/>
        </authorList>
    </citation>
    <scope>NUCLEOTIDE SEQUENCE [LARGE SCALE GENOMIC DNA]</scope>
    <source>
        <strain evidence="2">STM 7183</strain>
    </source>
</reference>
<name>A0A1N7RZX2_9BURK</name>
<sequence length="67" mass="7108">MAIGDGDGAARRSGTLERARESRARIRAAGIPRGTRCASSKPGTCCITMRPRKSRRSSRICSSRGGS</sequence>
<feature type="compositionally biased region" description="Low complexity" evidence="1">
    <location>
        <begin position="27"/>
        <end position="36"/>
    </location>
</feature>
<dbReference type="Proteomes" id="UP000195569">
    <property type="component" value="Unassembled WGS sequence"/>
</dbReference>
<gene>
    <name evidence="2" type="ORF">BN2476_250029</name>
</gene>
<dbReference type="EMBL" id="CYGY02000025">
    <property type="protein sequence ID" value="SIT40699.1"/>
    <property type="molecule type" value="Genomic_DNA"/>
</dbReference>
<evidence type="ECO:0000313" key="3">
    <source>
        <dbReference type="Proteomes" id="UP000195569"/>
    </source>
</evidence>
<dbReference type="AlphaFoldDB" id="A0A1N7RZX2"/>
<protein>
    <submittedName>
        <fullName evidence="2">Uncharacterized protein</fullName>
    </submittedName>
</protein>
<feature type="compositionally biased region" description="Basic and acidic residues" evidence="1">
    <location>
        <begin position="8"/>
        <end position="24"/>
    </location>
</feature>
<accession>A0A1N7RZX2</accession>
<evidence type="ECO:0000256" key="1">
    <source>
        <dbReference type="SAM" id="MobiDB-lite"/>
    </source>
</evidence>
<feature type="region of interest" description="Disordered" evidence="1">
    <location>
        <begin position="1"/>
        <end position="67"/>
    </location>
</feature>
<comment type="caution">
    <text evidence="2">The sequence shown here is derived from an EMBL/GenBank/DDBJ whole genome shotgun (WGS) entry which is preliminary data.</text>
</comment>
<proteinExistence type="predicted"/>
<evidence type="ECO:0000313" key="2">
    <source>
        <dbReference type="EMBL" id="SIT40699.1"/>
    </source>
</evidence>
<organism evidence="2 3">
    <name type="scientific">Paraburkholderia piptadeniae</name>
    <dbReference type="NCBI Taxonomy" id="1701573"/>
    <lineage>
        <taxon>Bacteria</taxon>
        <taxon>Pseudomonadati</taxon>
        <taxon>Pseudomonadota</taxon>
        <taxon>Betaproteobacteria</taxon>
        <taxon>Burkholderiales</taxon>
        <taxon>Burkholderiaceae</taxon>
        <taxon>Paraburkholderia</taxon>
    </lineage>
</organism>
<keyword evidence="3" id="KW-1185">Reference proteome</keyword>